<evidence type="ECO:0000313" key="12">
    <source>
        <dbReference type="Proteomes" id="UP000297065"/>
    </source>
</evidence>
<dbReference type="AlphaFoldDB" id="A0A4V1CX81"/>
<protein>
    <recommendedName>
        <fullName evidence="10">Flagellar protein FliL</fullName>
    </recommendedName>
</protein>
<dbReference type="EMBL" id="CP036295">
    <property type="protein sequence ID" value="QCC85300.1"/>
    <property type="molecule type" value="Genomic_DNA"/>
</dbReference>
<keyword evidence="8 10" id="KW-1133">Transmembrane helix</keyword>
<dbReference type="Pfam" id="PF08238">
    <property type="entry name" value="Sel1"/>
    <property type="match status" value="2"/>
</dbReference>
<keyword evidence="7 10" id="KW-0283">Flagellar rotation</keyword>
<dbReference type="GO" id="GO:0071978">
    <property type="term" value="P:bacterial-type flagellum-dependent swarming motility"/>
    <property type="evidence" value="ECO:0007669"/>
    <property type="project" value="TreeGrafter"/>
</dbReference>
<keyword evidence="9 10" id="KW-0472">Membrane</keyword>
<evidence type="ECO:0000256" key="4">
    <source>
        <dbReference type="ARBA" id="ARBA00022475"/>
    </source>
</evidence>
<dbReference type="GO" id="GO:0005886">
    <property type="term" value="C:plasma membrane"/>
    <property type="evidence" value="ECO:0007669"/>
    <property type="project" value="UniProtKB-SubCell"/>
</dbReference>
<comment type="caution">
    <text evidence="10">Lacks conserved residue(s) required for the propagation of feature annotation.</text>
</comment>
<evidence type="ECO:0000256" key="2">
    <source>
        <dbReference type="ARBA" id="ARBA00004162"/>
    </source>
</evidence>
<dbReference type="SUPFAM" id="SSF81901">
    <property type="entry name" value="HCP-like"/>
    <property type="match status" value="1"/>
</dbReference>
<dbReference type="GO" id="GO:0009425">
    <property type="term" value="C:bacterial-type flagellum basal body"/>
    <property type="evidence" value="ECO:0007669"/>
    <property type="project" value="InterPro"/>
</dbReference>
<keyword evidence="5 10" id="KW-0145">Chemotaxis</keyword>
<feature type="transmembrane region" description="Helical" evidence="10">
    <location>
        <begin position="28"/>
        <end position="46"/>
    </location>
</feature>
<evidence type="ECO:0000256" key="5">
    <source>
        <dbReference type="ARBA" id="ARBA00022500"/>
    </source>
</evidence>
<name>A0A4V1CX81_DESDE</name>
<evidence type="ECO:0000256" key="8">
    <source>
        <dbReference type="ARBA" id="ARBA00022989"/>
    </source>
</evidence>
<evidence type="ECO:0000256" key="10">
    <source>
        <dbReference type="RuleBase" id="RU364125"/>
    </source>
</evidence>
<dbReference type="InterPro" id="IPR011990">
    <property type="entry name" value="TPR-like_helical_dom_sf"/>
</dbReference>
<proteinExistence type="inferred from homology"/>
<dbReference type="PANTHER" id="PTHR35091:SF2">
    <property type="entry name" value="FLAGELLAR PROTEIN FLIL"/>
    <property type="match status" value="1"/>
</dbReference>
<organism evidence="11 12">
    <name type="scientific">Desulfovibrio desulfuricans</name>
    <dbReference type="NCBI Taxonomy" id="876"/>
    <lineage>
        <taxon>Bacteria</taxon>
        <taxon>Pseudomonadati</taxon>
        <taxon>Thermodesulfobacteriota</taxon>
        <taxon>Desulfovibrionia</taxon>
        <taxon>Desulfovibrionales</taxon>
        <taxon>Desulfovibrionaceae</taxon>
        <taxon>Desulfovibrio</taxon>
    </lineage>
</organism>
<dbReference type="GO" id="GO:0006935">
    <property type="term" value="P:chemotaxis"/>
    <property type="evidence" value="ECO:0007669"/>
    <property type="project" value="UniProtKB-KW"/>
</dbReference>
<comment type="function">
    <text evidence="1 10">Controls the rotational direction of flagella during chemotaxis.</text>
</comment>
<evidence type="ECO:0000256" key="1">
    <source>
        <dbReference type="ARBA" id="ARBA00002254"/>
    </source>
</evidence>
<reference evidence="11 12" key="1">
    <citation type="submission" date="2019-02" db="EMBL/GenBank/DDBJ databases">
        <title>Complete Genome Sequence of Desulfovibrio desulfuricans IC1, a Sulfonate Utilizing Anaerobe.</title>
        <authorList>
            <person name="Day L.A."/>
            <person name="De Leon K.B."/>
            <person name="Wall J.D."/>
        </authorList>
    </citation>
    <scope>NUCLEOTIDE SEQUENCE [LARGE SCALE GENOMIC DNA]</scope>
    <source>
        <strain evidence="11 12">IC1</strain>
    </source>
</reference>
<dbReference type="InterPro" id="IPR005503">
    <property type="entry name" value="FliL"/>
</dbReference>
<feature type="transmembrane region" description="Helical" evidence="10">
    <location>
        <begin position="196"/>
        <end position="215"/>
    </location>
</feature>
<dbReference type="InterPro" id="IPR006597">
    <property type="entry name" value="Sel1-like"/>
</dbReference>
<evidence type="ECO:0000256" key="7">
    <source>
        <dbReference type="ARBA" id="ARBA00022779"/>
    </source>
</evidence>
<keyword evidence="4 10" id="KW-1003">Cell membrane</keyword>
<accession>A0A4V1CX81</accession>
<comment type="subcellular location">
    <subcellularLocation>
        <location evidence="2">Cell membrane</location>
        <topology evidence="2">Single-pass membrane protein</topology>
    </subcellularLocation>
</comment>
<comment type="similarity">
    <text evidence="3 10">Belongs to the FliL family.</text>
</comment>
<dbReference type="Pfam" id="PF03748">
    <property type="entry name" value="FliL"/>
    <property type="match status" value="1"/>
</dbReference>
<evidence type="ECO:0000256" key="9">
    <source>
        <dbReference type="ARBA" id="ARBA00023136"/>
    </source>
</evidence>
<dbReference type="PANTHER" id="PTHR35091">
    <property type="entry name" value="FLAGELLAR PROTEIN FLIL"/>
    <property type="match status" value="1"/>
</dbReference>
<evidence type="ECO:0000256" key="6">
    <source>
        <dbReference type="ARBA" id="ARBA00022692"/>
    </source>
</evidence>
<dbReference type="Gene3D" id="1.25.40.10">
    <property type="entry name" value="Tetratricopeptide repeat domain"/>
    <property type="match status" value="1"/>
</dbReference>
<dbReference type="OrthoDB" id="5472312at2"/>
<keyword evidence="6 10" id="KW-0812">Transmembrane</keyword>
<dbReference type="Proteomes" id="UP000297065">
    <property type="component" value="Chromosome"/>
</dbReference>
<dbReference type="SMART" id="SM00671">
    <property type="entry name" value="SEL1"/>
    <property type="match status" value="2"/>
</dbReference>
<sequence length="443" mass="48964">MEYILVWIACGFFAATVASSKGRGFGGWFFLGLLFGPIALLAVGFMPKEDTVQTSPPSLQLQHTRKCPFCAEDIKIEAIVCKHCGHDVEPLDICLKCNTPKGLGTCEVCDQARMSLGYDSAKKSGNPVCNVCHSALGDGHCKACIKEKNYQIALQKNQKVCESCRAILGHGDCDRCKKFKIEEENSEKKIKLMSNVLLIIVALFVVSIFAFVFFFKETQDKQETASVPAEEKIAYAEPVTIEAVSAYEKLAEGGDVKAQIALGRAYIYGNKLLTSDLKDRVAKGYAWYKKAADQGNKTALYEYGRACYEGMDIKKDISEGVLLLEQSAAQGYAPAIKFIDQINAQKYIELGEFNVKLSGKNKDSFIRASFTADLNEGVIPVEIIKESKTIHNTVTALLREKTLKSLEAPQQKLALSNEILKSINKKIGKDVIKGVHYTDLHFY</sequence>
<dbReference type="RefSeq" id="WP_136399477.1">
    <property type="nucleotide sequence ID" value="NZ_CP036295.1"/>
</dbReference>
<evidence type="ECO:0000256" key="3">
    <source>
        <dbReference type="ARBA" id="ARBA00008281"/>
    </source>
</evidence>
<gene>
    <name evidence="11" type="ORF">DDIC_05310</name>
</gene>
<evidence type="ECO:0000313" key="11">
    <source>
        <dbReference type="EMBL" id="QCC85300.1"/>
    </source>
</evidence>